<keyword evidence="3" id="KW-1185">Reference proteome</keyword>
<evidence type="ECO:0000313" key="2">
    <source>
        <dbReference type="EMBL" id="ACO68654.1"/>
    </source>
</evidence>
<sequence>MRATSLCFALTFALLGTSAHANSSDENKYICFDPTKFTASKQVIFNGFTQSCDQWIDAAQGSGQVFHGTTFDSTFDASAQTTTVQNGLKMYAGPYGGNGLDCCSDGKSAAFKNYTYFCQDPNDWMPDKTYSGTATGGATMTCTEFVESSSDIKTQDFTTSWSCDGKSAAIQLNVQDQGASIMGCCGSTKKSACSNTRAHVCENPSTFLPSHTFKSDDGMFDGTCYTAVGTTNTDATGDCYGSDFSKTWSCAAKTPSCQLRLLEIARKGCCGTSGEPASACHGHYSGAASSQHVGVIALVAAVAVFLA</sequence>
<accession>C1FEY2</accession>
<name>C1FEY2_MICCC</name>
<feature type="signal peptide" evidence="1">
    <location>
        <begin position="1"/>
        <end position="21"/>
    </location>
</feature>
<dbReference type="EMBL" id="CP001574">
    <property type="protein sequence ID" value="ACO68654.1"/>
    <property type="molecule type" value="Genomic_DNA"/>
</dbReference>
<feature type="chain" id="PRO_5002909267" evidence="1">
    <location>
        <begin position="22"/>
        <end position="307"/>
    </location>
</feature>
<dbReference type="KEGG" id="mis:MICPUN_55610"/>
<dbReference type="GeneID" id="8250694"/>
<reference evidence="2 3" key="1">
    <citation type="journal article" date="2009" name="Science">
        <title>Green evolution and dynamic adaptations revealed by genomes of the marine picoeukaryotes Micromonas.</title>
        <authorList>
            <person name="Worden A.Z."/>
            <person name="Lee J.H."/>
            <person name="Mock T."/>
            <person name="Rouze P."/>
            <person name="Simmons M.P."/>
            <person name="Aerts A.L."/>
            <person name="Allen A.E."/>
            <person name="Cuvelier M.L."/>
            <person name="Derelle E."/>
            <person name="Everett M.V."/>
            <person name="Foulon E."/>
            <person name="Grimwood J."/>
            <person name="Gundlach H."/>
            <person name="Henrissat B."/>
            <person name="Napoli C."/>
            <person name="McDonald S.M."/>
            <person name="Parker M.S."/>
            <person name="Rombauts S."/>
            <person name="Salamov A."/>
            <person name="Von Dassow P."/>
            <person name="Badger J.H."/>
            <person name="Coutinho P.M."/>
            <person name="Demir E."/>
            <person name="Dubchak I."/>
            <person name="Gentemann C."/>
            <person name="Eikrem W."/>
            <person name="Gready J.E."/>
            <person name="John U."/>
            <person name="Lanier W."/>
            <person name="Lindquist E.A."/>
            <person name="Lucas S."/>
            <person name="Mayer K.F."/>
            <person name="Moreau H."/>
            <person name="Not F."/>
            <person name="Otillar R."/>
            <person name="Panaud O."/>
            <person name="Pangilinan J."/>
            <person name="Paulsen I."/>
            <person name="Piegu B."/>
            <person name="Poliakov A."/>
            <person name="Robbens S."/>
            <person name="Schmutz J."/>
            <person name="Toulza E."/>
            <person name="Wyss T."/>
            <person name="Zelensky A."/>
            <person name="Zhou K."/>
            <person name="Armbrust E.V."/>
            <person name="Bhattacharya D."/>
            <person name="Goodenough U.W."/>
            <person name="Van de Peer Y."/>
            <person name="Grigoriev I.V."/>
        </authorList>
    </citation>
    <scope>NUCLEOTIDE SEQUENCE [LARGE SCALE GENOMIC DNA]</scope>
    <source>
        <strain evidence="3">RCC299 / NOUM17</strain>
    </source>
</reference>
<dbReference type="Proteomes" id="UP000002009">
    <property type="component" value="Chromosome 1"/>
</dbReference>
<dbReference type="InParanoid" id="C1FEY2"/>
<proteinExistence type="predicted"/>
<dbReference type="AlphaFoldDB" id="C1FEY2"/>
<organism evidence="2 3">
    <name type="scientific">Micromonas commoda (strain RCC299 / NOUM17 / CCMP2709)</name>
    <name type="common">Picoplanktonic green alga</name>
    <dbReference type="NCBI Taxonomy" id="296587"/>
    <lineage>
        <taxon>Eukaryota</taxon>
        <taxon>Viridiplantae</taxon>
        <taxon>Chlorophyta</taxon>
        <taxon>Mamiellophyceae</taxon>
        <taxon>Mamiellales</taxon>
        <taxon>Mamiellaceae</taxon>
        <taxon>Micromonas</taxon>
    </lineage>
</organism>
<evidence type="ECO:0000256" key="1">
    <source>
        <dbReference type="SAM" id="SignalP"/>
    </source>
</evidence>
<gene>
    <name evidence="2" type="ORF">MICPUN_55610</name>
</gene>
<dbReference type="RefSeq" id="XP_002507396.1">
    <property type="nucleotide sequence ID" value="XM_002507350.1"/>
</dbReference>
<evidence type="ECO:0000313" key="3">
    <source>
        <dbReference type="Proteomes" id="UP000002009"/>
    </source>
</evidence>
<protein>
    <submittedName>
        <fullName evidence="2">Uncharacterized protein</fullName>
    </submittedName>
</protein>
<keyword evidence="1" id="KW-0732">Signal</keyword>